<sequence length="127" mass="14789">MRKTIRWCRYMIEQLKTHSDHENFLASVLAGEASRLSWAPGIDFTFSEERVGWGVALNIKRQVQRRDLFSSALAKRFTDAVSYEGCYLCLDSWENFIVWHAVRQDNCDVGSLQHIMNRLLELAGLHR</sequence>
<dbReference type="STRING" id="137658.SAMN05216186_11865"/>
<dbReference type="EMBL" id="FNFD01000018">
    <property type="protein sequence ID" value="SDL32876.1"/>
    <property type="molecule type" value="Genomic_DNA"/>
</dbReference>
<proteinExistence type="predicted"/>
<accession>A0A1G9J6L8</accession>
<keyword evidence="2" id="KW-1185">Reference proteome</keyword>
<gene>
    <name evidence="1" type="ORF">SAMN05216186_11865</name>
</gene>
<evidence type="ECO:0000313" key="2">
    <source>
        <dbReference type="Proteomes" id="UP000198706"/>
    </source>
</evidence>
<evidence type="ECO:0000313" key="1">
    <source>
        <dbReference type="EMBL" id="SDL32876.1"/>
    </source>
</evidence>
<name>A0A1G9J6L8_9PSED</name>
<protein>
    <recommendedName>
        <fullName evidence="3">Tir chaperone protein (CesT) family protein</fullName>
    </recommendedName>
</protein>
<dbReference type="Proteomes" id="UP000198706">
    <property type="component" value="Unassembled WGS sequence"/>
</dbReference>
<organism evidence="1 2">
    <name type="scientific">Pseudomonas indica</name>
    <dbReference type="NCBI Taxonomy" id="137658"/>
    <lineage>
        <taxon>Bacteria</taxon>
        <taxon>Pseudomonadati</taxon>
        <taxon>Pseudomonadota</taxon>
        <taxon>Gammaproteobacteria</taxon>
        <taxon>Pseudomonadales</taxon>
        <taxon>Pseudomonadaceae</taxon>
        <taxon>Pseudomonas</taxon>
    </lineage>
</organism>
<reference evidence="1 2" key="1">
    <citation type="submission" date="2016-10" db="EMBL/GenBank/DDBJ databases">
        <authorList>
            <person name="de Groot N.N."/>
        </authorList>
    </citation>
    <scope>NUCLEOTIDE SEQUENCE [LARGE SCALE GENOMIC DNA]</scope>
    <source>
        <strain evidence="1 2">JCM 21544</strain>
    </source>
</reference>
<dbReference type="AlphaFoldDB" id="A0A1G9J6L8"/>
<evidence type="ECO:0008006" key="3">
    <source>
        <dbReference type="Google" id="ProtNLM"/>
    </source>
</evidence>